<organism evidence="1 2">
    <name type="scientific">Cryptococcus deuterogattii Ram5</name>
    <dbReference type="NCBI Taxonomy" id="1296110"/>
    <lineage>
        <taxon>Eukaryota</taxon>
        <taxon>Fungi</taxon>
        <taxon>Dikarya</taxon>
        <taxon>Basidiomycota</taxon>
        <taxon>Agaricomycotina</taxon>
        <taxon>Tremellomycetes</taxon>
        <taxon>Tremellales</taxon>
        <taxon>Cryptococcaceae</taxon>
        <taxon>Cryptococcus</taxon>
        <taxon>Cryptococcus gattii species complex</taxon>
    </lineage>
</organism>
<reference evidence="1 2" key="1">
    <citation type="submission" date="2015-01" db="EMBL/GenBank/DDBJ databases">
        <title>The Genome Sequence of Cryptococcus gattii Ram5.</title>
        <authorList>
            <consortium name="The Broad Institute Genomics Platform"/>
            <person name="Cuomo C."/>
            <person name="Litvintseva A."/>
            <person name="Chen Y."/>
            <person name="Heitman J."/>
            <person name="Sun S."/>
            <person name="Springer D."/>
            <person name="Dromer F."/>
            <person name="Young S."/>
            <person name="Zeng Q."/>
            <person name="Gargeya S."/>
            <person name="Abouelleil A."/>
            <person name="Alvarado L."/>
            <person name="Chapman S.B."/>
            <person name="Gainer-Dewar J."/>
            <person name="Goldberg J."/>
            <person name="Griggs A."/>
            <person name="Gujja S."/>
            <person name="Hansen M."/>
            <person name="Howarth C."/>
            <person name="Imamovic A."/>
            <person name="Larimer J."/>
            <person name="Murphy C."/>
            <person name="Naylor J."/>
            <person name="Pearson M."/>
            <person name="Priest M."/>
            <person name="Roberts A."/>
            <person name="Saif S."/>
            <person name="Shea T."/>
            <person name="Sykes S."/>
            <person name="Wortman J."/>
            <person name="Nusbaum C."/>
            <person name="Birren B."/>
        </authorList>
    </citation>
    <scope>NUCLEOTIDE SEQUENCE [LARGE SCALE GENOMIC DNA]</scope>
    <source>
        <strain evidence="1 2">Ram5</strain>
    </source>
</reference>
<proteinExistence type="predicted"/>
<gene>
    <name evidence="1" type="ORF">I313_01219</name>
</gene>
<dbReference type="HOGENOM" id="CLU_2120979_0_0_1"/>
<dbReference type="EMBL" id="KN847897">
    <property type="protein sequence ID" value="KIR43010.1"/>
    <property type="molecule type" value="Genomic_DNA"/>
</dbReference>
<accession>A0A0D0VDS6</accession>
<sequence>MRIKTVSTVSQMDSVLLLANMQNGENPHSRSPQTLKLSQVLPPIFVRANHSLHPHNNKVTFNDVALHLSPPKRPSKLPILPTHRRPISGRPRVLWMWRRDIGKRARWFGRLRKQ</sequence>
<dbReference type="AlphaFoldDB" id="A0A0D0VDS6"/>
<keyword evidence="2" id="KW-1185">Reference proteome</keyword>
<evidence type="ECO:0000313" key="2">
    <source>
        <dbReference type="Proteomes" id="UP000053392"/>
    </source>
</evidence>
<protein>
    <submittedName>
        <fullName evidence="1">Uncharacterized protein</fullName>
    </submittedName>
</protein>
<evidence type="ECO:0000313" key="1">
    <source>
        <dbReference type="EMBL" id="KIR43010.1"/>
    </source>
</evidence>
<name>A0A0D0VDS6_9TREE</name>
<dbReference type="Proteomes" id="UP000053392">
    <property type="component" value="Unassembled WGS sequence"/>
</dbReference>